<accession>F2BCN2</accession>
<dbReference type="STRING" id="267212.GCA_001063965_01678"/>
<evidence type="ECO:0000313" key="3">
    <source>
        <dbReference type="Proteomes" id="UP000004105"/>
    </source>
</evidence>
<keyword evidence="3" id="KW-1185">Reference proteome</keyword>
<gene>
    <name evidence="2" type="ORF">HMPREF9123_1457</name>
</gene>
<dbReference type="EMBL" id="AFAY01000030">
    <property type="protein sequence ID" value="EGF10786.1"/>
    <property type="molecule type" value="Genomic_DNA"/>
</dbReference>
<dbReference type="AlphaFoldDB" id="F2BCN2"/>
<dbReference type="InterPro" id="IPR011576">
    <property type="entry name" value="Pyridox_Oxase_N"/>
</dbReference>
<dbReference type="SUPFAM" id="SSF50475">
    <property type="entry name" value="FMN-binding split barrel"/>
    <property type="match status" value="1"/>
</dbReference>
<evidence type="ECO:0000259" key="1">
    <source>
        <dbReference type="Pfam" id="PF01243"/>
    </source>
</evidence>
<dbReference type="OrthoDB" id="8447155at2"/>
<dbReference type="Proteomes" id="UP000004105">
    <property type="component" value="Unassembled WGS sequence"/>
</dbReference>
<dbReference type="InterPro" id="IPR012349">
    <property type="entry name" value="Split_barrel_FMN-bd"/>
</dbReference>
<proteinExistence type="predicted"/>
<dbReference type="InterPro" id="IPR011194">
    <property type="entry name" value="UPF0306"/>
</dbReference>
<dbReference type="HOGENOM" id="CLU_105087_3_0_4"/>
<name>F2BCN2_9NEIS</name>
<dbReference type="RefSeq" id="WP_007342466.1">
    <property type="nucleotide sequence ID" value="NZ_GL878494.1"/>
</dbReference>
<dbReference type="Gene3D" id="2.30.110.10">
    <property type="entry name" value="Electron Transport, Fmn-binding Protein, Chain A"/>
    <property type="match status" value="1"/>
</dbReference>
<comment type="caution">
    <text evidence="2">The sequence shown here is derived from an EMBL/GenBank/DDBJ whole genome shotgun (WGS) entry which is preliminary data.</text>
</comment>
<organism evidence="2 3">
    <name type="scientific">Neisseria bacilliformis ATCC BAA-1200</name>
    <dbReference type="NCBI Taxonomy" id="888742"/>
    <lineage>
        <taxon>Bacteria</taxon>
        <taxon>Pseudomonadati</taxon>
        <taxon>Pseudomonadota</taxon>
        <taxon>Betaproteobacteria</taxon>
        <taxon>Neisseriales</taxon>
        <taxon>Neisseriaceae</taxon>
        <taxon>Neisseria</taxon>
    </lineage>
</organism>
<evidence type="ECO:0000313" key="2">
    <source>
        <dbReference type="EMBL" id="EGF10786.1"/>
    </source>
</evidence>
<reference evidence="2 3" key="1">
    <citation type="submission" date="2011-02" db="EMBL/GenBank/DDBJ databases">
        <authorList>
            <person name="Muzny D."/>
            <person name="Qin X."/>
            <person name="Deng J."/>
            <person name="Jiang H."/>
            <person name="Liu Y."/>
            <person name="Qu J."/>
            <person name="Song X.-Z."/>
            <person name="Zhang L."/>
            <person name="Thornton R."/>
            <person name="Coyle M."/>
            <person name="Francisco L."/>
            <person name="Jackson L."/>
            <person name="Javaid M."/>
            <person name="Korchina V."/>
            <person name="Kovar C."/>
            <person name="Mata R."/>
            <person name="Mathew T."/>
            <person name="Ngo R."/>
            <person name="Nguyen L."/>
            <person name="Nguyen N."/>
            <person name="Okwuonu G."/>
            <person name="Ongeri F."/>
            <person name="Pham C."/>
            <person name="Simmons D."/>
            <person name="Wilczek-Boney K."/>
            <person name="Hale W."/>
            <person name="Jakkamsetti A."/>
            <person name="Pham P."/>
            <person name="Ruth R."/>
            <person name="San Lucas F."/>
            <person name="Warren J."/>
            <person name="Zhang J."/>
            <person name="Zhao Z."/>
            <person name="Zhou C."/>
            <person name="Zhu D."/>
            <person name="Lee S."/>
            <person name="Bess C."/>
            <person name="Blankenburg K."/>
            <person name="Forbes L."/>
            <person name="Fu Q."/>
            <person name="Gubbala S."/>
            <person name="Hirani K."/>
            <person name="Jayaseelan J.C."/>
            <person name="Lara F."/>
            <person name="Munidasa M."/>
            <person name="Palculict T."/>
            <person name="Patil S."/>
            <person name="Pu L.-L."/>
            <person name="Saada N."/>
            <person name="Tang L."/>
            <person name="Weissenberger G."/>
            <person name="Zhu Y."/>
            <person name="Hemphill L."/>
            <person name="Shang Y."/>
            <person name="Youmans B."/>
            <person name="Ayvaz T."/>
            <person name="Ross M."/>
            <person name="Santibanez J."/>
            <person name="Aqrawi P."/>
            <person name="Gross S."/>
            <person name="Joshi V."/>
            <person name="Fowler G."/>
            <person name="Nazareth L."/>
            <person name="Reid J."/>
            <person name="Worley K."/>
            <person name="Petrosino J."/>
            <person name="Highlander S."/>
            <person name="Gibbs R."/>
        </authorList>
    </citation>
    <scope>NUCLEOTIDE SEQUENCE [LARGE SCALE GENOMIC DNA]</scope>
    <source>
        <strain evidence="2 3">ATCC BAA-1200</strain>
    </source>
</reference>
<sequence length="145" mass="15591">MPPFPANIAAFFAANHVVSIAAAHAGEVWSACCFYVFDADAARLIVLTSQNTRHGAMMAASPRIAATIAGQPEGFTQISGIQLAARARILAGEERKAALAQYTAAHPMAKAMALKTDVWALDLDSVKYTDNKLVFAQKTRWQREG</sequence>
<protein>
    <submittedName>
        <fullName evidence="2">7-cyano-7-deazaguanine reductase</fullName>
    </submittedName>
</protein>
<dbReference type="Pfam" id="PF01243">
    <property type="entry name" value="PNPOx_N"/>
    <property type="match status" value="1"/>
</dbReference>
<dbReference type="PIRSF" id="PIRSF009554">
    <property type="entry name" value="UCP009554"/>
    <property type="match status" value="1"/>
</dbReference>
<feature type="domain" description="Pyridoxamine 5'-phosphate oxidase N-terminal" evidence="1">
    <location>
        <begin position="5"/>
        <end position="129"/>
    </location>
</feature>